<dbReference type="Pfam" id="PF08388">
    <property type="entry name" value="GIIM"/>
    <property type="match status" value="1"/>
</dbReference>
<name>A0A3B0Z2A7_9ZZZZ</name>
<keyword evidence="2" id="KW-0695">RNA-directed DNA polymerase</keyword>
<proteinExistence type="predicted"/>
<dbReference type="InterPro" id="IPR013597">
    <property type="entry name" value="Mat_intron_G2"/>
</dbReference>
<dbReference type="InterPro" id="IPR043502">
    <property type="entry name" value="DNA/RNA_pol_sf"/>
</dbReference>
<dbReference type="InterPro" id="IPR051083">
    <property type="entry name" value="GrpII_Intron_Splice-Mob/Def"/>
</dbReference>
<dbReference type="PANTHER" id="PTHR34047:SF3">
    <property type="entry name" value="BLR2052 PROTEIN"/>
    <property type="match status" value="1"/>
</dbReference>
<sequence length="340" mass="39828">MLGIPTVSDRIAQMVVKLEFEPKVEPHFLADSYGYRPNKSALDAVGVTRQRCWRYDWVLEFDIKGLFDNIPHDLLLKAVDKHTDIPWVRLYIERWLTAPIQMPNGEKIARTTGTPQGGVVSPVLANLFLHYVFDKWLAKHFPKMQWCRYADDGLVHCLSEAEAQHLLGVLKQRFEACGLELHSEKTKIVYCKDGSRKGQYKNTAFDFLGYTFRRRLCKNRKRNTMFVNFTPAVSKSALKAMGLKIRKLRVRMRSELNIEQLARWINPLINGWIAYYGRFSRSGLYPMCRQVNKTLVRWARRKYKKFRYRKSKAMLFVQGIVRQNPNLFAHWRTGMVGEFA</sequence>
<dbReference type="CDD" id="cd01651">
    <property type="entry name" value="RT_G2_intron"/>
    <property type="match status" value="1"/>
</dbReference>
<protein>
    <submittedName>
        <fullName evidence="2">Retron-type RNA-directed DNA polymerase</fullName>
        <ecNumber evidence="2">2.7.7.49</ecNumber>
    </submittedName>
</protein>
<dbReference type="SUPFAM" id="SSF56672">
    <property type="entry name" value="DNA/RNA polymerases"/>
    <property type="match status" value="1"/>
</dbReference>
<dbReference type="PANTHER" id="PTHR34047">
    <property type="entry name" value="NUCLEAR INTRON MATURASE 1, MITOCHONDRIAL-RELATED"/>
    <property type="match status" value="1"/>
</dbReference>
<dbReference type="PROSITE" id="PS50878">
    <property type="entry name" value="RT_POL"/>
    <property type="match status" value="1"/>
</dbReference>
<dbReference type="InterPro" id="IPR030931">
    <property type="entry name" value="Group_II_RT_mat"/>
</dbReference>
<accession>A0A3B0Z2A7</accession>
<gene>
    <name evidence="2" type="ORF">MNBD_GAMMA12-3288</name>
</gene>
<dbReference type="InterPro" id="IPR000477">
    <property type="entry name" value="RT_dom"/>
</dbReference>
<organism evidence="2">
    <name type="scientific">hydrothermal vent metagenome</name>
    <dbReference type="NCBI Taxonomy" id="652676"/>
    <lineage>
        <taxon>unclassified sequences</taxon>
        <taxon>metagenomes</taxon>
        <taxon>ecological metagenomes</taxon>
    </lineage>
</organism>
<evidence type="ECO:0000259" key="1">
    <source>
        <dbReference type="PROSITE" id="PS50878"/>
    </source>
</evidence>
<dbReference type="NCBIfam" id="TIGR04416">
    <property type="entry name" value="group_II_RT_mat"/>
    <property type="match status" value="1"/>
</dbReference>
<dbReference type="EMBL" id="UOFL01000246">
    <property type="protein sequence ID" value="VAW82413.1"/>
    <property type="molecule type" value="Genomic_DNA"/>
</dbReference>
<feature type="domain" description="Reverse transcriptase" evidence="1">
    <location>
        <begin position="1"/>
        <end position="212"/>
    </location>
</feature>
<dbReference type="Pfam" id="PF00078">
    <property type="entry name" value="RVT_1"/>
    <property type="match status" value="1"/>
</dbReference>
<dbReference type="EC" id="2.7.7.49" evidence="2"/>
<dbReference type="GO" id="GO:0003964">
    <property type="term" value="F:RNA-directed DNA polymerase activity"/>
    <property type="evidence" value="ECO:0007669"/>
    <property type="project" value="UniProtKB-KW"/>
</dbReference>
<dbReference type="AlphaFoldDB" id="A0A3B0Z2A7"/>
<keyword evidence="2" id="KW-0808">Transferase</keyword>
<reference evidence="2" key="1">
    <citation type="submission" date="2018-06" db="EMBL/GenBank/DDBJ databases">
        <authorList>
            <person name="Zhirakovskaya E."/>
        </authorList>
    </citation>
    <scope>NUCLEOTIDE SEQUENCE</scope>
</reference>
<evidence type="ECO:0000313" key="2">
    <source>
        <dbReference type="EMBL" id="VAW82413.1"/>
    </source>
</evidence>
<keyword evidence="2" id="KW-0548">Nucleotidyltransferase</keyword>